<dbReference type="EMBL" id="JAKNCJ010000003">
    <property type="protein sequence ID" value="MCL6423312.1"/>
    <property type="molecule type" value="Genomic_DNA"/>
</dbReference>
<reference evidence="2" key="1">
    <citation type="submission" date="2022-02" db="EMBL/GenBank/DDBJ databases">
        <authorList>
            <person name="Lee M."/>
            <person name="Kim S.-J."/>
            <person name="Jung M.-Y."/>
        </authorList>
    </citation>
    <scope>NUCLEOTIDE SEQUENCE</scope>
    <source>
        <strain evidence="2">JHP9</strain>
    </source>
</reference>
<dbReference type="EC" id="5.1.1.1" evidence="2"/>
<dbReference type="PANTHER" id="PTHR28004:SF2">
    <property type="entry name" value="D-SERINE DEHYDRATASE"/>
    <property type="match status" value="1"/>
</dbReference>
<gene>
    <name evidence="2" type="ORF">Bequi_07925</name>
</gene>
<evidence type="ECO:0000259" key="1">
    <source>
        <dbReference type="Pfam" id="PF01168"/>
    </source>
</evidence>
<name>A0ABT0R084_9MICO</name>
<keyword evidence="2" id="KW-0413">Isomerase</keyword>
<dbReference type="SUPFAM" id="SSF51419">
    <property type="entry name" value="PLP-binding barrel"/>
    <property type="match status" value="1"/>
</dbReference>
<feature type="domain" description="Alanine racemase N-terminal" evidence="1">
    <location>
        <begin position="27"/>
        <end position="269"/>
    </location>
</feature>
<dbReference type="InterPro" id="IPR029066">
    <property type="entry name" value="PLP-binding_barrel"/>
</dbReference>
<dbReference type="InterPro" id="IPR001608">
    <property type="entry name" value="Ala_racemase_N"/>
</dbReference>
<dbReference type="GO" id="GO:0008784">
    <property type="term" value="F:alanine racemase activity"/>
    <property type="evidence" value="ECO:0007669"/>
    <property type="project" value="UniProtKB-EC"/>
</dbReference>
<dbReference type="Gene3D" id="3.20.20.10">
    <property type="entry name" value="Alanine racemase"/>
    <property type="match status" value="1"/>
</dbReference>
<dbReference type="PANTHER" id="PTHR28004">
    <property type="entry name" value="ZGC:162816-RELATED"/>
    <property type="match status" value="1"/>
</dbReference>
<accession>A0ABT0R084</accession>
<evidence type="ECO:0000313" key="2">
    <source>
        <dbReference type="EMBL" id="MCL6423312.1"/>
    </source>
</evidence>
<comment type="caution">
    <text evidence="2">The sequence shown here is derived from an EMBL/GenBank/DDBJ whole genome shotgun (WGS) entry which is preliminary data.</text>
</comment>
<protein>
    <submittedName>
        <fullName evidence="2">Alanine racemase</fullName>
        <ecNumber evidence="2">5.1.1.1</ecNumber>
    </submittedName>
</protein>
<dbReference type="Proteomes" id="UP001203761">
    <property type="component" value="Unassembled WGS sequence"/>
</dbReference>
<evidence type="ECO:0000313" key="3">
    <source>
        <dbReference type="Proteomes" id="UP001203761"/>
    </source>
</evidence>
<dbReference type="RefSeq" id="WP_249737426.1">
    <property type="nucleotide sequence ID" value="NZ_JAKNCJ010000003.1"/>
</dbReference>
<sequence length="400" mass="41940">MDDVTAQSYLGALEDAGLRSRPVVVLDLDAVDANLADLRRRAGGTPIRVASKSLRVRSLIGHALAEPGFSGVLAFTLAEALHLCARGIDDIVLAYPTADRERIRALAADERAREQITLMIDSSAQLDLISAAAPGHPPLRIALELDAAYAPLARLRFGALRSPVRTPAQLRALAAEALSRPGFRIVGMMAYEGQIAGVADVGRGAFPRAVRAMKIRSAREIAERRGAAAEALRAMADLEFVNAGGTGSIETSAAEPAVTEVAAGSGIVGPGLFDGYTAFRPAPALHFGLDVVRRPGPLVATILGGGWIASGAPGADRLPTIAWPSGLRYARDEGAGEVQTPLVGPAAAELRVGDVVWLRHAKAGELAEHAESYAVVRRVSGALQVIDQWPTYRGEGLSTL</sequence>
<dbReference type="Pfam" id="PF01168">
    <property type="entry name" value="Ala_racemase_N"/>
    <property type="match status" value="1"/>
</dbReference>
<proteinExistence type="predicted"/>
<organism evidence="2 3">
    <name type="scientific">Brachybacterium equifaecis</name>
    <dbReference type="NCBI Taxonomy" id="2910770"/>
    <lineage>
        <taxon>Bacteria</taxon>
        <taxon>Bacillati</taxon>
        <taxon>Actinomycetota</taxon>
        <taxon>Actinomycetes</taxon>
        <taxon>Micrococcales</taxon>
        <taxon>Dermabacteraceae</taxon>
        <taxon>Brachybacterium</taxon>
    </lineage>
</organism>
<keyword evidence="3" id="KW-1185">Reference proteome</keyword>
<dbReference type="InterPro" id="IPR051466">
    <property type="entry name" value="D-amino_acid_metab_enzyme"/>
</dbReference>